<dbReference type="EMBL" id="SRMP02000007">
    <property type="protein sequence ID" value="MFN0290980.1"/>
    <property type="molecule type" value="Genomic_DNA"/>
</dbReference>
<keyword evidence="11" id="KW-1185">Reference proteome</keyword>
<dbReference type="SUPFAM" id="SSF47384">
    <property type="entry name" value="Homodimeric domain of signal transducing histidine kinase"/>
    <property type="match status" value="1"/>
</dbReference>
<dbReference type="EC" id="2.7.13.3" evidence="2"/>
<evidence type="ECO:0000256" key="1">
    <source>
        <dbReference type="ARBA" id="ARBA00000085"/>
    </source>
</evidence>
<reference evidence="10 11" key="1">
    <citation type="submission" date="2024-12" db="EMBL/GenBank/DDBJ databases">
        <authorList>
            <person name="Hu S."/>
        </authorList>
    </citation>
    <scope>NUCLEOTIDE SEQUENCE [LARGE SCALE GENOMIC DNA]</scope>
    <source>
        <strain evidence="10 11">P-25</strain>
    </source>
</reference>
<evidence type="ECO:0000256" key="3">
    <source>
        <dbReference type="ARBA" id="ARBA00022553"/>
    </source>
</evidence>
<dbReference type="InterPro" id="IPR005467">
    <property type="entry name" value="His_kinase_dom"/>
</dbReference>
<evidence type="ECO:0000256" key="2">
    <source>
        <dbReference type="ARBA" id="ARBA00012438"/>
    </source>
</evidence>
<keyword evidence="4" id="KW-0808">Transferase</keyword>
<dbReference type="SMART" id="SM00387">
    <property type="entry name" value="HATPase_c"/>
    <property type="match status" value="1"/>
</dbReference>
<keyword evidence="5 8" id="KW-0812">Transmembrane</keyword>
<dbReference type="PANTHER" id="PTHR45436:SF5">
    <property type="entry name" value="SENSOR HISTIDINE KINASE TRCS"/>
    <property type="match status" value="1"/>
</dbReference>
<dbReference type="Pfam" id="PF00512">
    <property type="entry name" value="HisKA"/>
    <property type="match status" value="1"/>
</dbReference>
<gene>
    <name evidence="10" type="ORF">E5L68_006235</name>
</gene>
<evidence type="ECO:0000313" key="11">
    <source>
        <dbReference type="Proteomes" id="UP001517367"/>
    </source>
</evidence>
<accession>A0ABW9JGC5</accession>
<dbReference type="Gene3D" id="1.10.287.130">
    <property type="match status" value="1"/>
</dbReference>
<dbReference type="Proteomes" id="UP001517367">
    <property type="component" value="Unassembled WGS sequence"/>
</dbReference>
<proteinExistence type="predicted"/>
<protein>
    <recommendedName>
        <fullName evidence="2">histidine kinase</fullName>
        <ecNumber evidence="2">2.7.13.3</ecNumber>
    </recommendedName>
</protein>
<evidence type="ECO:0000313" key="10">
    <source>
        <dbReference type="EMBL" id="MFN0290980.1"/>
    </source>
</evidence>
<evidence type="ECO:0000256" key="4">
    <source>
        <dbReference type="ARBA" id="ARBA00022679"/>
    </source>
</evidence>
<keyword evidence="7 8" id="KW-1133">Transmembrane helix</keyword>
<dbReference type="InterPro" id="IPR036097">
    <property type="entry name" value="HisK_dim/P_sf"/>
</dbReference>
<dbReference type="Pfam" id="PF02518">
    <property type="entry name" value="HATPase_c"/>
    <property type="match status" value="1"/>
</dbReference>
<evidence type="ECO:0000256" key="5">
    <source>
        <dbReference type="ARBA" id="ARBA00022692"/>
    </source>
</evidence>
<keyword evidence="3" id="KW-0597">Phosphoprotein</keyword>
<dbReference type="Gene3D" id="3.30.565.10">
    <property type="entry name" value="Histidine kinase-like ATPase, C-terminal domain"/>
    <property type="match status" value="1"/>
</dbReference>
<dbReference type="PROSITE" id="PS50109">
    <property type="entry name" value="HIS_KIN"/>
    <property type="match status" value="1"/>
</dbReference>
<keyword evidence="8" id="KW-0472">Membrane</keyword>
<name>A0ABW9JGC5_9SPHI</name>
<dbReference type="InterPro" id="IPR050428">
    <property type="entry name" value="TCS_sensor_his_kinase"/>
</dbReference>
<feature type="transmembrane region" description="Helical" evidence="8">
    <location>
        <begin position="6"/>
        <end position="27"/>
    </location>
</feature>
<evidence type="ECO:0000259" key="9">
    <source>
        <dbReference type="PROSITE" id="PS50109"/>
    </source>
</evidence>
<comment type="catalytic activity">
    <reaction evidence="1">
        <text>ATP + protein L-histidine = ADP + protein N-phospho-L-histidine.</text>
        <dbReference type="EC" id="2.7.13.3"/>
    </reaction>
</comment>
<dbReference type="GO" id="GO:0016301">
    <property type="term" value="F:kinase activity"/>
    <property type="evidence" value="ECO:0007669"/>
    <property type="project" value="UniProtKB-KW"/>
</dbReference>
<feature type="domain" description="Histidine kinase" evidence="9">
    <location>
        <begin position="217"/>
        <end position="400"/>
    </location>
</feature>
<dbReference type="InterPro" id="IPR003661">
    <property type="entry name" value="HisK_dim/P_dom"/>
</dbReference>
<dbReference type="SUPFAM" id="SSF55874">
    <property type="entry name" value="ATPase domain of HSP90 chaperone/DNA topoisomerase II/histidine kinase"/>
    <property type="match status" value="1"/>
</dbReference>
<dbReference type="PANTHER" id="PTHR45436">
    <property type="entry name" value="SENSOR HISTIDINE KINASE YKOH"/>
    <property type="match status" value="1"/>
</dbReference>
<evidence type="ECO:0000256" key="7">
    <source>
        <dbReference type="ARBA" id="ARBA00022989"/>
    </source>
</evidence>
<evidence type="ECO:0000256" key="6">
    <source>
        <dbReference type="ARBA" id="ARBA00022777"/>
    </source>
</evidence>
<keyword evidence="6 10" id="KW-0418">Kinase</keyword>
<dbReference type="SMART" id="SM00388">
    <property type="entry name" value="HisKA"/>
    <property type="match status" value="1"/>
</dbReference>
<organism evidence="10 11">
    <name type="scientific">Pedobacter helvus</name>
    <dbReference type="NCBI Taxonomy" id="2563444"/>
    <lineage>
        <taxon>Bacteria</taxon>
        <taxon>Pseudomonadati</taxon>
        <taxon>Bacteroidota</taxon>
        <taxon>Sphingobacteriia</taxon>
        <taxon>Sphingobacteriales</taxon>
        <taxon>Sphingobacteriaceae</taxon>
        <taxon>Pedobacter</taxon>
    </lineage>
</organism>
<dbReference type="CDD" id="cd00082">
    <property type="entry name" value="HisKA"/>
    <property type="match status" value="1"/>
</dbReference>
<evidence type="ECO:0000256" key="8">
    <source>
        <dbReference type="SAM" id="Phobius"/>
    </source>
</evidence>
<dbReference type="InterPro" id="IPR036890">
    <property type="entry name" value="HATPase_C_sf"/>
</dbReference>
<dbReference type="RefSeq" id="WP_138730190.1">
    <property type="nucleotide sequence ID" value="NZ_SRMP02000007.1"/>
</dbReference>
<dbReference type="InterPro" id="IPR003594">
    <property type="entry name" value="HATPase_dom"/>
</dbReference>
<comment type="caution">
    <text evidence="10">The sequence shown here is derived from an EMBL/GenBank/DDBJ whole genome shotgun (WGS) entry which is preliminary data.</text>
</comment>
<sequence length="426" mass="48939">MRLFTAYNRVLLITSIAGLLLIGYLFYHTLSNYLNKQLDNYLVEELLEVKDYTTKKESFPAHTAFEDLVIEYHQIRQVSLKRHFGDTIFYNAKKQVEETGRYLEEDLQMGGQIYRVKIIASKIAHADQAKSIFLVIILPVLALLLLLLLVSRYMMKRIWLPFKQLLLNLKSFNLNQEQNFAQVSTSIAEFKELNDAIVDISQRVKSDYREIKLFTENASHEMMTPIAVINAKLDMMLQSADLSEEQSKNLIDLYRATAKLTKLNQSLLLLVKIDNNLLRDREQLNLKSVLIEKLQYFQEFTQQNGIVVNVNLQNHSLLMSRYLADILLDNLIGNAIRHNKEGGNIDIKLNSEGLWVSNTGANEPLDDKVAFERFYKSPSSEGMGLGLAIVKQIVELHQFGITYSYQTGVHTFAVFFKHHSANSPIL</sequence>
<feature type="transmembrane region" description="Helical" evidence="8">
    <location>
        <begin position="132"/>
        <end position="155"/>
    </location>
</feature>